<reference evidence="7 8" key="1">
    <citation type="submission" date="2019-04" db="EMBL/GenBank/DDBJ databases">
        <title>Shimia ponticola sp. nov., isolated from seawater.</title>
        <authorList>
            <person name="Kim Y.-O."/>
            <person name="Yoon J.-H."/>
        </authorList>
    </citation>
    <scope>NUCLEOTIDE SEQUENCE [LARGE SCALE GENOMIC DNA]</scope>
    <source>
        <strain evidence="7 8">MYP11</strain>
    </source>
</reference>
<keyword evidence="3 6" id="KW-0812">Transmembrane</keyword>
<feature type="transmembrane region" description="Helical" evidence="6">
    <location>
        <begin position="64"/>
        <end position="88"/>
    </location>
</feature>
<dbReference type="PANTHER" id="PTHR33529">
    <property type="entry name" value="SLR0882 PROTEIN-RELATED"/>
    <property type="match status" value="1"/>
</dbReference>
<dbReference type="Proteomes" id="UP000306602">
    <property type="component" value="Unassembled WGS sequence"/>
</dbReference>
<dbReference type="RefSeq" id="WP_136461336.1">
    <property type="nucleotide sequence ID" value="NZ_SRKY01000001.1"/>
</dbReference>
<dbReference type="OrthoDB" id="9798468at2"/>
<feature type="transmembrane region" description="Helical" evidence="6">
    <location>
        <begin position="339"/>
        <end position="361"/>
    </location>
</feature>
<proteinExistence type="predicted"/>
<dbReference type="NCBIfam" id="TIGR04408">
    <property type="entry name" value="LptG_lptG"/>
    <property type="match status" value="1"/>
</dbReference>
<dbReference type="PANTHER" id="PTHR33529:SF2">
    <property type="entry name" value="LIPOPOLYSACCHARIDE EXPORT SYSTEM PERMEASE PROTEIN LPTG"/>
    <property type="match status" value="1"/>
</dbReference>
<keyword evidence="5 6" id="KW-0472">Membrane</keyword>
<feature type="transmembrane region" description="Helical" evidence="6">
    <location>
        <begin position="313"/>
        <end position="333"/>
    </location>
</feature>
<dbReference type="AlphaFoldDB" id="A0A4S4NFS4"/>
<evidence type="ECO:0000256" key="2">
    <source>
        <dbReference type="ARBA" id="ARBA00022475"/>
    </source>
</evidence>
<dbReference type="InterPro" id="IPR030923">
    <property type="entry name" value="LptG"/>
</dbReference>
<comment type="caution">
    <text evidence="7">The sequence shown here is derived from an EMBL/GenBank/DDBJ whole genome shotgun (WGS) entry which is preliminary data.</text>
</comment>
<sequence>MILHMYFARRFFMGFLGLTIVLYALSAVVELFELLGDFGTAPDVSFPQILGLLFLRSPGLVDQILPLILLLATIMLFIGLARTSELVVTRAAGRSAIRSLIAPVVVALVIGVLAVTMLGPIIAAFSNRYAALSEGYRTGGNAALSVSGEGLWLRQGDTNGQTVIRAARSNADGSVLYDVTFLSYAPQVGPNRRIEAASAELTDGHWVLTQAKEWNLQSGTNAEAEALRHARLELPSSLTVDRIRESLGSSSGVSIWEMQGFIAQLEHAGFSARRHQVWFQSQLSRPLFLAAMVLVGAAFTMRHTRFGGTGPAVLAAVLLGFALYFIRSFAVILGENGQLAVPLATWAVPVAANLLALGLLLHAEDG</sequence>
<evidence type="ECO:0000313" key="7">
    <source>
        <dbReference type="EMBL" id="THH38444.1"/>
    </source>
</evidence>
<dbReference type="InterPro" id="IPR005495">
    <property type="entry name" value="LptG/LptF_permease"/>
</dbReference>
<evidence type="ECO:0000256" key="1">
    <source>
        <dbReference type="ARBA" id="ARBA00004651"/>
    </source>
</evidence>
<dbReference type="GO" id="GO:0043190">
    <property type="term" value="C:ATP-binding cassette (ABC) transporter complex"/>
    <property type="evidence" value="ECO:0007669"/>
    <property type="project" value="InterPro"/>
</dbReference>
<dbReference type="Pfam" id="PF03739">
    <property type="entry name" value="LptF_LptG"/>
    <property type="match status" value="1"/>
</dbReference>
<dbReference type="EMBL" id="SRKY01000001">
    <property type="protein sequence ID" value="THH38444.1"/>
    <property type="molecule type" value="Genomic_DNA"/>
</dbReference>
<feature type="transmembrane region" description="Helical" evidence="6">
    <location>
        <begin position="283"/>
        <end position="301"/>
    </location>
</feature>
<evidence type="ECO:0000256" key="6">
    <source>
        <dbReference type="SAM" id="Phobius"/>
    </source>
</evidence>
<evidence type="ECO:0000256" key="3">
    <source>
        <dbReference type="ARBA" id="ARBA00022692"/>
    </source>
</evidence>
<comment type="subcellular location">
    <subcellularLocation>
        <location evidence="1">Cell membrane</location>
        <topology evidence="1">Multi-pass membrane protein</topology>
    </subcellularLocation>
</comment>
<evidence type="ECO:0000256" key="5">
    <source>
        <dbReference type="ARBA" id="ARBA00023136"/>
    </source>
</evidence>
<evidence type="ECO:0000313" key="8">
    <source>
        <dbReference type="Proteomes" id="UP000306602"/>
    </source>
</evidence>
<keyword evidence="2" id="KW-1003">Cell membrane</keyword>
<keyword evidence="8" id="KW-1185">Reference proteome</keyword>
<accession>A0A4S4NFS4</accession>
<dbReference type="GO" id="GO:0055085">
    <property type="term" value="P:transmembrane transport"/>
    <property type="evidence" value="ECO:0007669"/>
    <property type="project" value="InterPro"/>
</dbReference>
<dbReference type="GO" id="GO:0015920">
    <property type="term" value="P:lipopolysaccharide transport"/>
    <property type="evidence" value="ECO:0007669"/>
    <property type="project" value="TreeGrafter"/>
</dbReference>
<name>A0A4S4NFS4_9RHOB</name>
<evidence type="ECO:0000256" key="4">
    <source>
        <dbReference type="ARBA" id="ARBA00022989"/>
    </source>
</evidence>
<feature type="transmembrane region" description="Helical" evidence="6">
    <location>
        <begin position="100"/>
        <end position="125"/>
    </location>
</feature>
<gene>
    <name evidence="7" type="primary">lptG</name>
    <name evidence="7" type="ORF">E4Z66_02415</name>
</gene>
<keyword evidence="4 6" id="KW-1133">Transmembrane helix</keyword>
<protein>
    <submittedName>
        <fullName evidence="7">LPS export ABC transporter permease LptG</fullName>
    </submittedName>
</protein>
<organism evidence="7 8">
    <name type="scientific">Aliishimia ponticola</name>
    <dbReference type="NCBI Taxonomy" id="2499833"/>
    <lineage>
        <taxon>Bacteria</taxon>
        <taxon>Pseudomonadati</taxon>
        <taxon>Pseudomonadota</taxon>
        <taxon>Alphaproteobacteria</taxon>
        <taxon>Rhodobacterales</taxon>
        <taxon>Paracoccaceae</taxon>
        <taxon>Aliishimia</taxon>
    </lineage>
</organism>